<dbReference type="AlphaFoldDB" id="A0A0E9RJL5"/>
<name>A0A0E9RJL5_ANGAN</name>
<reference evidence="1" key="1">
    <citation type="submission" date="2014-11" db="EMBL/GenBank/DDBJ databases">
        <authorList>
            <person name="Amaro Gonzalez C."/>
        </authorList>
    </citation>
    <scope>NUCLEOTIDE SEQUENCE</scope>
</reference>
<evidence type="ECO:0000313" key="1">
    <source>
        <dbReference type="EMBL" id="JAH28533.1"/>
    </source>
</evidence>
<dbReference type="EMBL" id="GBXM01080044">
    <property type="protein sequence ID" value="JAH28533.1"/>
    <property type="molecule type" value="Transcribed_RNA"/>
</dbReference>
<protein>
    <submittedName>
        <fullName evidence="1">Uncharacterized protein</fullName>
    </submittedName>
</protein>
<reference evidence="1" key="2">
    <citation type="journal article" date="2015" name="Fish Shellfish Immunol.">
        <title>Early steps in the European eel (Anguilla anguilla)-Vibrio vulnificus interaction in the gills: Role of the RtxA13 toxin.</title>
        <authorList>
            <person name="Callol A."/>
            <person name="Pajuelo D."/>
            <person name="Ebbesson L."/>
            <person name="Teles M."/>
            <person name="MacKenzie S."/>
            <person name="Amaro C."/>
        </authorList>
    </citation>
    <scope>NUCLEOTIDE SEQUENCE</scope>
</reference>
<sequence length="76" mass="9105">MDFLCTRPSHRQHWPEPGIKYAAFKQEVRDRPYGSHEVGQRQCQEHLFRITSVTVCKWHVEMRANILGHFRCLKLL</sequence>
<proteinExistence type="predicted"/>
<organism evidence="1">
    <name type="scientific">Anguilla anguilla</name>
    <name type="common">European freshwater eel</name>
    <name type="synonym">Muraena anguilla</name>
    <dbReference type="NCBI Taxonomy" id="7936"/>
    <lineage>
        <taxon>Eukaryota</taxon>
        <taxon>Metazoa</taxon>
        <taxon>Chordata</taxon>
        <taxon>Craniata</taxon>
        <taxon>Vertebrata</taxon>
        <taxon>Euteleostomi</taxon>
        <taxon>Actinopterygii</taxon>
        <taxon>Neopterygii</taxon>
        <taxon>Teleostei</taxon>
        <taxon>Anguilliformes</taxon>
        <taxon>Anguillidae</taxon>
        <taxon>Anguilla</taxon>
    </lineage>
</organism>
<accession>A0A0E9RJL5</accession>